<feature type="binding site" evidence="17">
    <location>
        <position position="197"/>
    </location>
    <ligand>
        <name>FAD</name>
        <dbReference type="ChEBI" id="CHEBI:57692"/>
    </ligand>
</feature>
<feature type="binding site" evidence="17">
    <location>
        <position position="306"/>
    </location>
    <ligand>
        <name>FAD</name>
        <dbReference type="ChEBI" id="CHEBI:57692"/>
    </ligand>
</feature>
<name>A0A8H7R3T4_9FUNG</name>
<feature type="signal peptide" evidence="19">
    <location>
        <begin position="1"/>
        <end position="27"/>
    </location>
</feature>
<dbReference type="GO" id="GO:0015035">
    <property type="term" value="F:protein-disulfide reductase activity"/>
    <property type="evidence" value="ECO:0007669"/>
    <property type="project" value="InterPro"/>
</dbReference>
<feature type="binding site" evidence="17">
    <location>
        <position position="335"/>
    </location>
    <ligand>
        <name>FAD</name>
        <dbReference type="ChEBI" id="CHEBI:57692"/>
    </ligand>
</feature>
<dbReference type="GO" id="GO:0016972">
    <property type="term" value="F:thiol oxidase activity"/>
    <property type="evidence" value="ECO:0007669"/>
    <property type="project" value="InterPro"/>
</dbReference>
<keyword evidence="15" id="KW-0676">Redox-active center</keyword>
<keyword evidence="9 17" id="KW-0274">FAD</keyword>
<comment type="subcellular location">
    <subcellularLocation>
        <location evidence="2">Endoplasmic reticulum membrane</location>
        <topology evidence="2">Peripheral membrane protein</topology>
        <orientation evidence="2">Lumenal side</orientation>
    </subcellularLocation>
</comment>
<keyword evidence="21" id="KW-1185">Reference proteome</keyword>
<comment type="cofactor">
    <cofactor evidence="1 17">
        <name>FAD</name>
        <dbReference type="ChEBI" id="CHEBI:57692"/>
    </cofactor>
</comment>
<comment type="caution">
    <text evidence="20">The sequence shown here is derived from an EMBL/GenBank/DDBJ whole genome shotgun (WGS) entry which is preliminary data.</text>
</comment>
<organism evidence="20 21">
    <name type="scientific">Mucor plumbeus</name>
    <dbReference type="NCBI Taxonomy" id="97098"/>
    <lineage>
        <taxon>Eukaryota</taxon>
        <taxon>Fungi</taxon>
        <taxon>Fungi incertae sedis</taxon>
        <taxon>Mucoromycota</taxon>
        <taxon>Mucoromycotina</taxon>
        <taxon>Mucoromycetes</taxon>
        <taxon>Mucorales</taxon>
        <taxon>Mucorineae</taxon>
        <taxon>Mucoraceae</taxon>
        <taxon>Mucor</taxon>
    </lineage>
</organism>
<evidence type="ECO:0000256" key="6">
    <source>
        <dbReference type="ARBA" id="ARBA00022630"/>
    </source>
</evidence>
<feature type="binding site" evidence="17">
    <location>
        <position position="184"/>
    </location>
    <ligand>
        <name>FAD</name>
        <dbReference type="ChEBI" id="CHEBI:57692"/>
    </ligand>
</feature>
<dbReference type="InterPro" id="IPR037192">
    <property type="entry name" value="ERO1-like_sf"/>
</dbReference>
<evidence type="ECO:0000256" key="10">
    <source>
        <dbReference type="ARBA" id="ARBA00022982"/>
    </source>
</evidence>
<keyword evidence="12" id="KW-0472">Membrane</keyword>
<accession>A0A8H7R3T4</accession>
<evidence type="ECO:0000256" key="3">
    <source>
        <dbReference type="ARBA" id="ARBA00008277"/>
    </source>
</evidence>
<evidence type="ECO:0000256" key="5">
    <source>
        <dbReference type="ARBA" id="ARBA00022448"/>
    </source>
</evidence>
<feature type="active site" evidence="16">
    <location>
        <position position="435"/>
    </location>
</feature>
<dbReference type="GO" id="GO:0034975">
    <property type="term" value="P:protein folding in endoplasmic reticulum"/>
    <property type="evidence" value="ECO:0007669"/>
    <property type="project" value="InterPro"/>
</dbReference>
<proteinExistence type="inferred from homology"/>
<dbReference type="PANTHER" id="PTHR12613:SF0">
    <property type="entry name" value="ERO1-LIKE PROTEIN"/>
    <property type="match status" value="1"/>
</dbReference>
<dbReference type="PIRSF" id="PIRSF017205">
    <property type="entry name" value="ERO1"/>
    <property type="match status" value="1"/>
</dbReference>
<evidence type="ECO:0000256" key="2">
    <source>
        <dbReference type="ARBA" id="ARBA00004367"/>
    </source>
</evidence>
<evidence type="ECO:0000256" key="12">
    <source>
        <dbReference type="ARBA" id="ARBA00023136"/>
    </source>
</evidence>
<evidence type="ECO:0000256" key="15">
    <source>
        <dbReference type="ARBA" id="ARBA00023284"/>
    </source>
</evidence>
<dbReference type="SUPFAM" id="SSF110019">
    <property type="entry name" value="ERO1-like"/>
    <property type="match status" value="1"/>
</dbReference>
<feature type="disulfide bond" description="Redox-active" evidence="18">
    <location>
        <begin position="432"/>
        <end position="435"/>
    </location>
</feature>
<evidence type="ECO:0000256" key="4">
    <source>
        <dbReference type="ARBA" id="ARBA00011802"/>
    </source>
</evidence>
<evidence type="ECO:0000256" key="16">
    <source>
        <dbReference type="PIRSR" id="PIRSR017205-1"/>
    </source>
</evidence>
<protein>
    <recommendedName>
        <fullName evidence="22">Endoplasmic oxidoreductin</fullName>
    </recommendedName>
</protein>
<dbReference type="Proteomes" id="UP000650833">
    <property type="component" value="Unassembled WGS sequence"/>
</dbReference>
<evidence type="ECO:0000256" key="7">
    <source>
        <dbReference type="ARBA" id="ARBA00022729"/>
    </source>
</evidence>
<evidence type="ECO:0000256" key="9">
    <source>
        <dbReference type="ARBA" id="ARBA00022827"/>
    </source>
</evidence>
<feature type="disulfide bond" description="Redox-active" evidence="18">
    <location>
        <begin position="112"/>
        <end position="117"/>
    </location>
</feature>
<reference evidence="20" key="1">
    <citation type="submission" date="2020-12" db="EMBL/GenBank/DDBJ databases">
        <title>Metabolic potential, ecology and presence of endohyphal bacteria is reflected in genomic diversity of Mucoromycotina.</title>
        <authorList>
            <person name="Muszewska A."/>
            <person name="Okrasinska A."/>
            <person name="Steczkiewicz K."/>
            <person name="Drgas O."/>
            <person name="Orlowska M."/>
            <person name="Perlinska-Lenart U."/>
            <person name="Aleksandrzak-Piekarczyk T."/>
            <person name="Szatraj K."/>
            <person name="Zielenkiewicz U."/>
            <person name="Pilsyk S."/>
            <person name="Malc E."/>
            <person name="Mieczkowski P."/>
            <person name="Kruszewska J.S."/>
            <person name="Biernat P."/>
            <person name="Pawlowska J."/>
        </authorList>
    </citation>
    <scope>NUCLEOTIDE SEQUENCE</scope>
    <source>
        <strain evidence="20">CBS 226.32</strain>
    </source>
</reference>
<evidence type="ECO:0008006" key="22">
    <source>
        <dbReference type="Google" id="ProtNLM"/>
    </source>
</evidence>
<evidence type="ECO:0000256" key="19">
    <source>
        <dbReference type="SAM" id="SignalP"/>
    </source>
</evidence>
<dbReference type="PANTHER" id="PTHR12613">
    <property type="entry name" value="ERO1-RELATED"/>
    <property type="match status" value="1"/>
</dbReference>
<keyword evidence="14" id="KW-0325">Glycoprotein</keyword>
<dbReference type="OrthoDB" id="269384at2759"/>
<comment type="subunit">
    <text evidence="4">May function both as a monomer and a homodimer.</text>
</comment>
<evidence type="ECO:0000313" key="20">
    <source>
        <dbReference type="EMBL" id="KAG2203055.1"/>
    </source>
</evidence>
<feature type="chain" id="PRO_5034224363" description="Endoplasmic oxidoreductin" evidence="19">
    <location>
        <begin position="28"/>
        <end position="548"/>
    </location>
</feature>
<dbReference type="InterPro" id="IPR007266">
    <property type="entry name" value="Ero1"/>
</dbReference>
<evidence type="ECO:0000256" key="17">
    <source>
        <dbReference type="PIRSR" id="PIRSR017205-2"/>
    </source>
</evidence>
<keyword evidence="13 18" id="KW-1015">Disulfide bond</keyword>
<keyword evidence="11" id="KW-0560">Oxidoreductase</keyword>
<evidence type="ECO:0000256" key="18">
    <source>
        <dbReference type="PIRSR" id="PIRSR017205-3"/>
    </source>
</evidence>
<feature type="binding site" evidence="17">
    <location>
        <position position="186"/>
    </location>
    <ligand>
        <name>FAD</name>
        <dbReference type="ChEBI" id="CHEBI:57692"/>
    </ligand>
</feature>
<dbReference type="EMBL" id="JAEPRC010000242">
    <property type="protein sequence ID" value="KAG2203055.1"/>
    <property type="molecule type" value="Genomic_DNA"/>
</dbReference>
<evidence type="ECO:0000256" key="13">
    <source>
        <dbReference type="ARBA" id="ARBA00023157"/>
    </source>
</evidence>
<keyword evidence="8" id="KW-0256">Endoplasmic reticulum</keyword>
<evidence type="ECO:0000256" key="11">
    <source>
        <dbReference type="ARBA" id="ARBA00023002"/>
    </source>
</evidence>
<dbReference type="AlphaFoldDB" id="A0A8H7R3T4"/>
<evidence type="ECO:0000256" key="14">
    <source>
        <dbReference type="ARBA" id="ARBA00023180"/>
    </source>
</evidence>
<keyword evidence="6" id="KW-0285">Flavoprotein</keyword>
<sequence length="548" mass="62572">MRSLRLIAYTFSLACFAVLPTMQHSSAKGPQYPLQEPAPVSFVQDILSSNNANDYCNPQGQIRDTCCDYQSIEAIQSDVFQKIQNLVHSKFFRYYRADLWKECPFWNEDALCTNRDCSVATIDENVLPVDWRKDALSAIQLSPKGSLFQPFKQCTYKDQDFCLVDDQIDSDSVVYIDLTENPERFTGYAGPSSGRVWKAIYEENCFDIVHHMTEGCETCNNIMNLGGANIESPTTVNPFKKTAAVSKQQQSRLKKPDSPFAHVPLDKAELHQFLEDLAEEADGGSDSNDEVCLEKRVYYRLISGLHSSISIHICDEWFDREAGIWGPNLDCFVNRIGSHPERLQNVYFTYALLLRAVHKIGPYLDKYEYRTGSIQEDENTRLMVQDFIKSADSCPSTFDEKLMFKGPEAQALKAEFKDHFRNVSKIMDCVGCEKCRLWGKLQTVGLGTALKVLFSYEDKSLDPIKNHDLFERGEIVALFNTFNRLSESVHAIKTFRAMYADKMSPKELTPVEKAIKHIHQVLVNLLTQLKSWNIPIPQFIEALILKKF</sequence>
<evidence type="ECO:0000313" key="21">
    <source>
        <dbReference type="Proteomes" id="UP000650833"/>
    </source>
</evidence>
<dbReference type="Pfam" id="PF04137">
    <property type="entry name" value="ERO1"/>
    <property type="match status" value="1"/>
</dbReference>
<evidence type="ECO:0000256" key="1">
    <source>
        <dbReference type="ARBA" id="ARBA00001974"/>
    </source>
</evidence>
<keyword evidence="5" id="KW-0813">Transport</keyword>
<feature type="binding site" evidence="17">
    <location>
        <position position="303"/>
    </location>
    <ligand>
        <name>FAD</name>
        <dbReference type="ChEBI" id="CHEBI:57692"/>
    </ligand>
</feature>
<keyword evidence="10" id="KW-0249">Electron transport</keyword>
<keyword evidence="7 19" id="KW-0732">Signal</keyword>
<evidence type="ECO:0000256" key="8">
    <source>
        <dbReference type="ARBA" id="ARBA00022824"/>
    </source>
</evidence>
<dbReference type="GO" id="GO:0071949">
    <property type="term" value="F:FAD binding"/>
    <property type="evidence" value="ECO:0007669"/>
    <property type="project" value="InterPro"/>
</dbReference>
<feature type="active site" description="Nucleophile" evidence="16">
    <location>
        <position position="432"/>
    </location>
</feature>
<comment type="similarity">
    <text evidence="3">Belongs to the EROs family.</text>
</comment>
<gene>
    <name evidence="20" type="ORF">INT46_001562</name>
</gene>
<dbReference type="GO" id="GO:0005789">
    <property type="term" value="C:endoplasmic reticulum membrane"/>
    <property type="evidence" value="ECO:0007669"/>
    <property type="project" value="UniProtKB-SubCell"/>
</dbReference>